<reference evidence="2" key="1">
    <citation type="journal article" date="2013" name="Nat. Genet.">
        <title>The duck genome and transcriptome provide insight into an avian influenza virus reservoir species.</title>
        <authorList>
            <person name="Huang Y."/>
            <person name="Li Y."/>
            <person name="Burt D.W."/>
            <person name="Chen H."/>
            <person name="Zhang Y."/>
            <person name="Qian W."/>
            <person name="Kim H."/>
            <person name="Gan S."/>
            <person name="Zhao Y."/>
            <person name="Li J."/>
            <person name="Yi K."/>
            <person name="Feng H."/>
            <person name="Zhu P."/>
            <person name="Li B."/>
            <person name="Liu Q."/>
            <person name="Fairley S."/>
            <person name="Magor K.E."/>
            <person name="Du Z."/>
            <person name="Hu X."/>
            <person name="Goodman L."/>
            <person name="Tafer H."/>
            <person name="Vignal A."/>
            <person name="Lee T."/>
            <person name="Kim K.W."/>
            <person name="Sheng Z."/>
            <person name="An Y."/>
            <person name="Searle S."/>
            <person name="Herrero J."/>
            <person name="Groenen M.A."/>
            <person name="Crooijmans R.P."/>
            <person name="Faraut T."/>
            <person name="Cai Q."/>
            <person name="Webster R.G."/>
            <person name="Aldridge J.R."/>
            <person name="Warren W.C."/>
            <person name="Bartschat S."/>
            <person name="Kehr S."/>
            <person name="Marz M."/>
            <person name="Stadler P.F."/>
            <person name="Smith J."/>
            <person name="Kraus R.H."/>
            <person name="Zhao Y."/>
            <person name="Ren L."/>
            <person name="Fei J."/>
            <person name="Morisson M."/>
            <person name="Kaiser P."/>
            <person name="Griffin D.K."/>
            <person name="Rao M."/>
            <person name="Pitel F."/>
            <person name="Wang J."/>
            <person name="Li N."/>
        </authorList>
    </citation>
    <scope>NUCLEOTIDE SEQUENCE [LARGE SCALE GENOMIC DNA]</scope>
</reference>
<organism evidence="1 2">
    <name type="scientific">Anas platyrhynchos</name>
    <name type="common">Mallard</name>
    <name type="synonym">Anas boschas</name>
    <dbReference type="NCBI Taxonomy" id="8839"/>
    <lineage>
        <taxon>Eukaryota</taxon>
        <taxon>Metazoa</taxon>
        <taxon>Chordata</taxon>
        <taxon>Craniata</taxon>
        <taxon>Vertebrata</taxon>
        <taxon>Euteleostomi</taxon>
        <taxon>Archelosauria</taxon>
        <taxon>Archosauria</taxon>
        <taxon>Dinosauria</taxon>
        <taxon>Saurischia</taxon>
        <taxon>Theropoda</taxon>
        <taxon>Coelurosauria</taxon>
        <taxon>Aves</taxon>
        <taxon>Neognathae</taxon>
        <taxon>Galloanserae</taxon>
        <taxon>Anseriformes</taxon>
        <taxon>Anatidae</taxon>
        <taxon>Anatinae</taxon>
        <taxon>Anas</taxon>
    </lineage>
</organism>
<gene>
    <name evidence="1" type="ORF">Anapl_11332</name>
</gene>
<dbReference type="EMBL" id="KB744822">
    <property type="protein sequence ID" value="EOA94338.1"/>
    <property type="molecule type" value="Genomic_DNA"/>
</dbReference>
<proteinExistence type="predicted"/>
<evidence type="ECO:0000313" key="1">
    <source>
        <dbReference type="EMBL" id="EOA94338.1"/>
    </source>
</evidence>
<accession>R0KMD8</accession>
<keyword evidence="2" id="KW-1185">Reference proteome</keyword>
<evidence type="ECO:0000313" key="2">
    <source>
        <dbReference type="Proteomes" id="UP000296049"/>
    </source>
</evidence>
<dbReference type="AlphaFoldDB" id="R0KMD8"/>
<name>R0KMD8_ANAPL</name>
<sequence>MRPLLPDCILPQPPGSSWFAQLGQGLLWELGAAARPDSSASTCPSSPALREGYPRLAVPSLGTAFLVSRIFLPAKPEVTAGYGKLFAKAGVGLWAVWKVYEQFCIRTGSALPAGPVAGPEEPHRSQCYWTDVDQKWFKPLPLLEHARFAWERWHGRAAGCCWSERYSDGSCQLWTGLLVSAVCVPCLPVPGATSSARAVQPSREQQGAAAAALHRHVAAASRTQQCLVY</sequence>
<protein>
    <submittedName>
        <fullName evidence="1">Uncharacterized protein</fullName>
    </submittedName>
</protein>
<dbReference type="Proteomes" id="UP000296049">
    <property type="component" value="Unassembled WGS sequence"/>
</dbReference>